<keyword evidence="1" id="KW-0472">Membrane</keyword>
<feature type="transmembrane region" description="Helical" evidence="1">
    <location>
        <begin position="12"/>
        <end position="30"/>
    </location>
</feature>
<dbReference type="EMBL" id="MN740202">
    <property type="protein sequence ID" value="QHT93195.1"/>
    <property type="molecule type" value="Genomic_DNA"/>
</dbReference>
<dbReference type="AlphaFoldDB" id="A0A6C0IL24"/>
<evidence type="ECO:0000256" key="1">
    <source>
        <dbReference type="SAM" id="Phobius"/>
    </source>
</evidence>
<reference evidence="2" key="1">
    <citation type="journal article" date="2020" name="Nature">
        <title>Giant virus diversity and host interactions through global metagenomics.</title>
        <authorList>
            <person name="Schulz F."/>
            <person name="Roux S."/>
            <person name="Paez-Espino D."/>
            <person name="Jungbluth S."/>
            <person name="Walsh D.A."/>
            <person name="Denef V.J."/>
            <person name="McMahon K.D."/>
            <person name="Konstantinidis K.T."/>
            <person name="Eloe-Fadrosh E.A."/>
            <person name="Kyrpides N.C."/>
            <person name="Woyke T."/>
        </authorList>
    </citation>
    <scope>NUCLEOTIDE SEQUENCE</scope>
    <source>
        <strain evidence="2">GVMAG-M-3300023210-19</strain>
    </source>
</reference>
<evidence type="ECO:0000313" key="2">
    <source>
        <dbReference type="EMBL" id="QHT93195.1"/>
    </source>
</evidence>
<feature type="transmembrane region" description="Helical" evidence="1">
    <location>
        <begin position="76"/>
        <end position="98"/>
    </location>
</feature>
<accession>A0A6C0IL24</accession>
<keyword evidence="1" id="KW-0812">Transmembrane</keyword>
<feature type="transmembrane region" description="Helical" evidence="1">
    <location>
        <begin position="50"/>
        <end position="69"/>
    </location>
</feature>
<name>A0A6C0IL24_9ZZZZ</name>
<sequence length="107" mass="12098">MIGLTKLCSPAEFYLILSIAALAIMGFQNVGNNEIYCLGDYSCMVPNTSVIFMVKILYIAFWTWVLNIICKGGAEWFSWLVVLMPILLSFVLVSFIFLSNRTRIADE</sequence>
<protein>
    <submittedName>
        <fullName evidence="2">Uncharacterized protein</fullName>
    </submittedName>
</protein>
<keyword evidence="1" id="KW-1133">Transmembrane helix</keyword>
<organism evidence="2">
    <name type="scientific">viral metagenome</name>
    <dbReference type="NCBI Taxonomy" id="1070528"/>
    <lineage>
        <taxon>unclassified sequences</taxon>
        <taxon>metagenomes</taxon>
        <taxon>organismal metagenomes</taxon>
    </lineage>
</organism>
<proteinExistence type="predicted"/>